<dbReference type="RefSeq" id="WP_061949233.1">
    <property type="nucleotide sequence ID" value="NZ_LTAO01000023.1"/>
</dbReference>
<organism evidence="1 2">
    <name type="scientific">Alkalihalobacillus trypoxylicola</name>
    <dbReference type="NCBI Taxonomy" id="519424"/>
    <lineage>
        <taxon>Bacteria</taxon>
        <taxon>Bacillati</taxon>
        <taxon>Bacillota</taxon>
        <taxon>Bacilli</taxon>
        <taxon>Bacillales</taxon>
        <taxon>Bacillaceae</taxon>
        <taxon>Alkalihalobacillus</taxon>
    </lineage>
</organism>
<dbReference type="InterPro" id="IPR053161">
    <property type="entry name" value="Ulvan_degrading_GH"/>
</dbReference>
<keyword evidence="1" id="KW-0378">Hydrolase</keyword>
<dbReference type="Proteomes" id="UP000075806">
    <property type="component" value="Unassembled WGS sequence"/>
</dbReference>
<keyword evidence="2" id="KW-1185">Reference proteome</keyword>
<dbReference type="GO" id="GO:0016787">
    <property type="term" value="F:hydrolase activity"/>
    <property type="evidence" value="ECO:0007669"/>
    <property type="project" value="UniProtKB-KW"/>
</dbReference>
<gene>
    <name evidence="1" type="ORF">AZF04_07885</name>
</gene>
<reference evidence="1" key="1">
    <citation type="submission" date="2016-02" db="EMBL/GenBank/DDBJ databases">
        <title>Genome sequence of Bacillus trypoxylicola KCTC 13244(T).</title>
        <authorList>
            <person name="Jeong H."/>
            <person name="Park S.-H."/>
            <person name="Choi S.-K."/>
        </authorList>
    </citation>
    <scope>NUCLEOTIDE SEQUENCE [LARGE SCALE GENOMIC DNA]</scope>
    <source>
        <strain evidence="1">KCTC 13244</strain>
    </source>
</reference>
<dbReference type="Gene3D" id="2.60.120.260">
    <property type="entry name" value="Galactose-binding domain-like"/>
    <property type="match status" value="1"/>
</dbReference>
<dbReference type="SUPFAM" id="SSF49785">
    <property type="entry name" value="Galactose-binding domain-like"/>
    <property type="match status" value="1"/>
</dbReference>
<dbReference type="OrthoDB" id="9761519at2"/>
<accession>A0A161Q1P9</accession>
<proteinExistence type="predicted"/>
<name>A0A161Q1P9_9BACI</name>
<evidence type="ECO:0000313" key="2">
    <source>
        <dbReference type="Proteomes" id="UP000075806"/>
    </source>
</evidence>
<protein>
    <submittedName>
        <fullName evidence="1">Glycoside hydrolase</fullName>
    </submittedName>
</protein>
<dbReference type="InterPro" id="IPR008979">
    <property type="entry name" value="Galactose-bd-like_sf"/>
</dbReference>
<dbReference type="STRING" id="519424.AZF04_07885"/>
<dbReference type="EMBL" id="LTAO01000023">
    <property type="protein sequence ID" value="KYG29433.1"/>
    <property type="molecule type" value="Genomic_DNA"/>
</dbReference>
<sequence>MKKINELLQHKQNNYIYPFLWMHGESKERIETYVNKINESGIKALCIEPRPHPDFLGEQWWHDVKVVLNAAKKLDMKVWLFDDAHFPTGYANGAIVNDFPDLRKKFLKIAQIDYHGPKKNTGILVKWHAGGDRNSIMAVGTSPQKQSIQLQQSSDKIIGVVAAKVVDFNSIDTNSLVDITDRLVDGVVYWDLPEGSWRIFTLIETFHGGEAATEGYLNPIDPRATQVLIDTVYESHYEQLKEYFGTTIAGFFTDEPRFGNVKGPHAKLGETDMVLPWSKEVLRQLENSLGQKAIKWLPLLVSNGSERQSEIRYTYMNIVSTLYGKNFTDQLSNWCVEHGVEYVGHLIEDNNAHARLGYGAGHFFRALNGQTMSGIDVVLHQLLPGLDSGYFKTFTSTGWDGEFFHYGLAKMGASLGHLDQKKKGRTMVELYGAYGWSEGLNLMKWMTDHMLVRGVNHFVPHSFNLSTFPDIDCPPHFYANGEDPQFPYLKKLMNYTNRVAHLLSDGTHIASSLLLYHAEAEWSGESMLFQKPAKMLMTNQLDFDVISIDLLEGSSIQDEQIIIHNETFNQIIIPYASTLPLRAFHVLTALMKKNINIIFIDGLPEYSSEGVSIETYIEEWSNCNNCHVTNLNQLATLVRSFKSHEIILDTAEPSLRYYQYRHDDEDVFMFFNESANHTVKNVVEFRRKRYLYQYDAYCNKVYQLNKGKPTSKLSLELQPQESTIFLSSDQPIHVTSSIKKDWIEINQREIEGTWNVELFKNVKDSQPDQTVALDKLENMSHYSRFPRFSGTFKYKLDFHIDKLEADHAYYLDLGEVYEVATVTINGQVLNTKIAKPYTFDLTKPLRSGSNHLEVSVINTLGNQEQDFLSQYRLLEPSGLIGPVKLRSYKEKNLIEN</sequence>
<dbReference type="AlphaFoldDB" id="A0A161Q1P9"/>
<dbReference type="PANTHER" id="PTHR36848">
    <property type="entry name" value="DNA-BINDING PROTEIN (PUTATIVE SECRETED PROTEIN)-RELATED"/>
    <property type="match status" value="1"/>
</dbReference>
<comment type="caution">
    <text evidence="1">The sequence shown here is derived from an EMBL/GenBank/DDBJ whole genome shotgun (WGS) entry which is preliminary data.</text>
</comment>
<dbReference type="NCBIfam" id="NF045579">
    <property type="entry name" value="rhamnoside_JR"/>
    <property type="match status" value="1"/>
</dbReference>
<evidence type="ECO:0000313" key="1">
    <source>
        <dbReference type="EMBL" id="KYG29433.1"/>
    </source>
</evidence>
<dbReference type="PANTHER" id="PTHR36848:SF2">
    <property type="entry name" value="SECRETED PROTEIN"/>
    <property type="match status" value="1"/>
</dbReference>